<gene>
    <name evidence="2" type="primary">LOC127751302</name>
</gene>
<keyword evidence="1" id="KW-1185">Reference proteome</keyword>
<name>A0A9C6X7H9_FRAOC</name>
<sequence>MIGSEISLWHQHYAAADACELGRPHRVVLSTLCLAMHPVEMAAVAGVLLVSAVLNAVLAVAYESVDTVPDYASFGPLWSAYVLSSDGTPRIDLSAWRRDFNPLLDLDPVRARWRNYSKTCYFENPHQRYLV</sequence>
<evidence type="ECO:0000313" key="1">
    <source>
        <dbReference type="Proteomes" id="UP000504606"/>
    </source>
</evidence>
<organism evidence="1 2">
    <name type="scientific">Frankliniella occidentalis</name>
    <name type="common">Western flower thrips</name>
    <name type="synonym">Euthrips occidentalis</name>
    <dbReference type="NCBI Taxonomy" id="133901"/>
    <lineage>
        <taxon>Eukaryota</taxon>
        <taxon>Metazoa</taxon>
        <taxon>Ecdysozoa</taxon>
        <taxon>Arthropoda</taxon>
        <taxon>Hexapoda</taxon>
        <taxon>Insecta</taxon>
        <taxon>Pterygota</taxon>
        <taxon>Neoptera</taxon>
        <taxon>Paraneoptera</taxon>
        <taxon>Thysanoptera</taxon>
        <taxon>Terebrantia</taxon>
        <taxon>Thripoidea</taxon>
        <taxon>Thripidae</taxon>
        <taxon>Frankliniella</taxon>
    </lineage>
</organism>
<dbReference type="AlphaFoldDB" id="A0A9C6X7H9"/>
<dbReference type="Proteomes" id="UP000504606">
    <property type="component" value="Unplaced"/>
</dbReference>
<dbReference type="KEGG" id="foc:127751302"/>
<dbReference type="GeneID" id="127751302"/>
<dbReference type="RefSeq" id="XP_052130581.1">
    <property type="nucleotide sequence ID" value="XM_052274621.1"/>
</dbReference>
<proteinExistence type="predicted"/>
<reference evidence="2" key="1">
    <citation type="submission" date="2025-08" db="UniProtKB">
        <authorList>
            <consortium name="RefSeq"/>
        </authorList>
    </citation>
    <scope>IDENTIFICATION</scope>
    <source>
        <tissue evidence="2">Whole organism</tissue>
    </source>
</reference>
<accession>A0A9C6X7H9</accession>
<evidence type="ECO:0000313" key="2">
    <source>
        <dbReference type="RefSeq" id="XP_052130581.1"/>
    </source>
</evidence>
<protein>
    <submittedName>
        <fullName evidence="2">Uncharacterized protein LOC127751302</fullName>
    </submittedName>
</protein>